<dbReference type="InterPro" id="IPR001683">
    <property type="entry name" value="PX_dom"/>
</dbReference>
<evidence type="ECO:0000313" key="13">
    <source>
        <dbReference type="Proteomes" id="UP000186698"/>
    </source>
</evidence>
<keyword evidence="8" id="KW-0446">Lipid-binding</keyword>
<keyword evidence="4" id="KW-0813">Transport</keyword>
<dbReference type="GO" id="GO:1901981">
    <property type="term" value="F:phosphatidylinositol phosphate binding"/>
    <property type="evidence" value="ECO:0007669"/>
    <property type="project" value="TreeGrafter"/>
</dbReference>
<dbReference type="GeneID" id="446440"/>
<comment type="similarity">
    <text evidence="3">Belongs to the sorting nexin family.</text>
</comment>
<dbReference type="PROSITE" id="PS50195">
    <property type="entry name" value="PX"/>
    <property type="match status" value="1"/>
</dbReference>
<keyword evidence="13" id="KW-1185">Reference proteome</keyword>
<evidence type="ECO:0000256" key="9">
    <source>
        <dbReference type="ARBA" id="ARBA00023136"/>
    </source>
</evidence>
<evidence type="ECO:0000256" key="4">
    <source>
        <dbReference type="ARBA" id="ARBA00022448"/>
    </source>
</evidence>
<sequence>MLPRDHEGETISVWVRDPKVQKEDWHSYVDYEICLHTNSMCFTLKTSCVRRRFREFVWLRQKLQNNAVLTQLPELPPRIPFFKIRNSQNLEQRVRGLQEFLNNLAQKKLMPAHLEKQNIPFLKPFTSSPTQTGGFLWKRKRRKQTITRIPRVHPLSLDTSVMVISYTDAM</sequence>
<reference evidence="14" key="1">
    <citation type="journal article" date="2002" name="Dev. Dyn.">
        <title>Genetic and genomic tools for Xenopus research: The NIH Xenopus initiative.</title>
        <authorList>
            <person name="Klein S.L."/>
            <person name="Strausberg R.L."/>
            <person name="Wagner L."/>
            <person name="Pontius J."/>
            <person name="Clifton S.W."/>
            <person name="Richardson P."/>
        </authorList>
    </citation>
    <scope>NUCLEOTIDE SEQUENCE</scope>
</reference>
<evidence type="ECO:0000256" key="7">
    <source>
        <dbReference type="ARBA" id="ARBA00022927"/>
    </source>
</evidence>
<dbReference type="AGR" id="Xenbase:XB-GENE-17343636"/>
<keyword evidence="6" id="KW-0967">Endosome</keyword>
<dbReference type="RefSeq" id="NP_001086605.1">
    <property type="nucleotide sequence ID" value="NM_001093136.1"/>
</dbReference>
<dbReference type="Pfam" id="PF00787">
    <property type="entry name" value="PX"/>
    <property type="match status" value="1"/>
</dbReference>
<evidence type="ECO:0000256" key="3">
    <source>
        <dbReference type="ARBA" id="ARBA00010883"/>
    </source>
</evidence>
<evidence type="ECO:0000256" key="8">
    <source>
        <dbReference type="ARBA" id="ARBA00023121"/>
    </source>
</evidence>
<dbReference type="GO" id="GO:0006886">
    <property type="term" value="P:intracellular protein transport"/>
    <property type="evidence" value="ECO:0007669"/>
    <property type="project" value="InterPro"/>
</dbReference>
<dbReference type="GO" id="GO:0016050">
    <property type="term" value="P:vesicle organization"/>
    <property type="evidence" value="ECO:0007669"/>
    <property type="project" value="TreeGrafter"/>
</dbReference>
<protein>
    <submittedName>
        <fullName evidence="12">MGC84638 protein</fullName>
    </submittedName>
    <submittedName>
        <fullName evidence="14">Sorting nexin 10 S homeolog</fullName>
    </submittedName>
</protein>
<dbReference type="EMBL" id="BC076870">
    <property type="protein sequence ID" value="AAH76870.1"/>
    <property type="molecule type" value="mRNA"/>
</dbReference>
<evidence type="ECO:0000313" key="12">
    <source>
        <dbReference type="EMBL" id="AAH76870.1"/>
    </source>
</evidence>
<dbReference type="SUPFAM" id="SSF64268">
    <property type="entry name" value="PX domain"/>
    <property type="match status" value="1"/>
</dbReference>
<comment type="subcellular location">
    <subcellularLocation>
        <location evidence="2">Cytoplasm</location>
    </subcellularLocation>
    <subcellularLocation>
        <location evidence="10">Endomembrane system</location>
        <topology evidence="10">Peripheral membrane protein</topology>
        <orientation evidence="10">Cytoplasmic side</orientation>
    </subcellularLocation>
    <subcellularLocation>
        <location evidence="1">Endosome</location>
    </subcellularLocation>
</comment>
<keyword evidence="5" id="KW-0963">Cytoplasm</keyword>
<dbReference type="Bgee" id="446440">
    <property type="expression patterns" value="Expressed in egg cell and 18 other cell types or tissues"/>
</dbReference>
<evidence type="ECO:0000256" key="5">
    <source>
        <dbReference type="ARBA" id="ARBA00022490"/>
    </source>
</evidence>
<gene>
    <name evidence="14 15" type="primary">snx10.S</name>
    <name evidence="12" type="synonym">MGC84638</name>
    <name evidence="15" type="synonym">snx10</name>
</gene>
<organism evidence="12">
    <name type="scientific">Xenopus laevis</name>
    <name type="common">African clawed frog</name>
    <dbReference type="NCBI Taxonomy" id="8355"/>
    <lineage>
        <taxon>Eukaryota</taxon>
        <taxon>Metazoa</taxon>
        <taxon>Chordata</taxon>
        <taxon>Craniata</taxon>
        <taxon>Vertebrata</taxon>
        <taxon>Euteleostomi</taxon>
        <taxon>Amphibia</taxon>
        <taxon>Batrachia</taxon>
        <taxon>Anura</taxon>
        <taxon>Pipoidea</taxon>
        <taxon>Pipidae</taxon>
        <taxon>Xenopodinae</taxon>
        <taxon>Xenopus</taxon>
        <taxon>Xenopus</taxon>
    </lineage>
</organism>
<dbReference type="AlphaFoldDB" id="Q6DF72"/>
<keyword evidence="7" id="KW-0653">Protein transport</keyword>
<dbReference type="PANTHER" id="PTHR46209">
    <property type="entry name" value="PX DOMAIN-CONTAINING PROTEIN"/>
    <property type="match status" value="1"/>
</dbReference>
<feature type="domain" description="PX" evidence="11">
    <location>
        <begin position="9"/>
        <end position="132"/>
    </location>
</feature>
<evidence type="ECO:0000256" key="6">
    <source>
        <dbReference type="ARBA" id="ARBA00022753"/>
    </source>
</evidence>
<dbReference type="InterPro" id="IPR036871">
    <property type="entry name" value="PX_dom_sf"/>
</dbReference>
<dbReference type="CTD" id="446440"/>
<dbReference type="PANTHER" id="PTHR46209:SF2">
    <property type="entry name" value="SORTING NEXIN-10"/>
    <property type="match status" value="1"/>
</dbReference>
<evidence type="ECO:0000256" key="1">
    <source>
        <dbReference type="ARBA" id="ARBA00004177"/>
    </source>
</evidence>
<dbReference type="OrthoDB" id="5227681at2759"/>
<dbReference type="Gene3D" id="3.30.1520.10">
    <property type="entry name" value="Phox-like domain"/>
    <property type="match status" value="1"/>
</dbReference>
<accession>Q6DF72</accession>
<dbReference type="GO" id="GO:0005768">
    <property type="term" value="C:endosome"/>
    <property type="evidence" value="ECO:0007669"/>
    <property type="project" value="UniProtKB-SubCell"/>
</dbReference>
<proteinExistence type="evidence at transcript level"/>
<evidence type="ECO:0000256" key="2">
    <source>
        <dbReference type="ARBA" id="ARBA00004496"/>
    </source>
</evidence>
<evidence type="ECO:0000313" key="14">
    <source>
        <dbReference type="RefSeq" id="NP_001086605.1"/>
    </source>
</evidence>
<keyword evidence="9" id="KW-0472">Membrane</keyword>
<evidence type="ECO:0000313" key="15">
    <source>
        <dbReference type="Xenbase" id="XB-GENE-17343636"/>
    </source>
</evidence>
<dbReference type="SMART" id="SM00312">
    <property type="entry name" value="PX"/>
    <property type="match status" value="1"/>
</dbReference>
<dbReference type="InterPro" id="IPR043544">
    <property type="entry name" value="SNX10/11"/>
</dbReference>
<dbReference type="GO" id="GO:0060271">
    <property type="term" value="P:cilium assembly"/>
    <property type="evidence" value="ECO:0007669"/>
    <property type="project" value="TreeGrafter"/>
</dbReference>
<reference evidence="14" key="3">
    <citation type="submission" date="2025-04" db="UniProtKB">
        <authorList>
            <consortium name="RefSeq"/>
        </authorList>
    </citation>
    <scope>IDENTIFICATION</scope>
</reference>
<evidence type="ECO:0000259" key="11">
    <source>
        <dbReference type="PROSITE" id="PS50195"/>
    </source>
</evidence>
<name>Q6DF72_XENLA</name>
<dbReference type="Proteomes" id="UP000186698">
    <property type="component" value="Chromosome 6S"/>
</dbReference>
<dbReference type="DNASU" id="446440"/>
<dbReference type="Xenbase" id="XB-GENE-17343636">
    <property type="gene designation" value="snx10.S"/>
</dbReference>
<reference evidence="12" key="2">
    <citation type="submission" date="2004-07" db="EMBL/GenBank/DDBJ databases">
        <authorList>
            <consortium name="NIH - Xenopus Gene Collection (XGC) project"/>
        </authorList>
    </citation>
    <scope>NUCLEOTIDE SEQUENCE [LARGE SCALE MRNA]</scope>
    <source>
        <tissue evidence="12">Oocytes</tissue>
    </source>
</reference>
<evidence type="ECO:0000256" key="10">
    <source>
        <dbReference type="ARBA" id="ARBA00029433"/>
    </source>
</evidence>
<dbReference type="KEGG" id="xla:446440"/>